<name>A0A0A9FS65_ARUDO</name>
<reference evidence="1" key="2">
    <citation type="journal article" date="2015" name="Data Brief">
        <title>Shoot transcriptome of the giant reed, Arundo donax.</title>
        <authorList>
            <person name="Barrero R.A."/>
            <person name="Guerrero F.D."/>
            <person name="Moolhuijzen P."/>
            <person name="Goolsby J.A."/>
            <person name="Tidwell J."/>
            <person name="Bellgard S.E."/>
            <person name="Bellgard M.I."/>
        </authorList>
    </citation>
    <scope>NUCLEOTIDE SEQUENCE</scope>
    <source>
        <tissue evidence="1">Shoot tissue taken approximately 20 cm above the soil surface</tissue>
    </source>
</reference>
<proteinExistence type="predicted"/>
<accession>A0A0A9FS65</accession>
<reference evidence="1" key="1">
    <citation type="submission" date="2014-09" db="EMBL/GenBank/DDBJ databases">
        <authorList>
            <person name="Magalhaes I.L.F."/>
            <person name="Oliveira U."/>
            <person name="Santos F.R."/>
            <person name="Vidigal T.H.D.A."/>
            <person name="Brescovit A.D."/>
            <person name="Santos A.J."/>
        </authorList>
    </citation>
    <scope>NUCLEOTIDE SEQUENCE</scope>
    <source>
        <tissue evidence="1">Shoot tissue taken approximately 20 cm above the soil surface</tissue>
    </source>
</reference>
<evidence type="ECO:0000313" key="1">
    <source>
        <dbReference type="EMBL" id="JAE13156.1"/>
    </source>
</evidence>
<dbReference type="AlphaFoldDB" id="A0A0A9FS65"/>
<organism evidence="1">
    <name type="scientific">Arundo donax</name>
    <name type="common">Giant reed</name>
    <name type="synonym">Donax arundinaceus</name>
    <dbReference type="NCBI Taxonomy" id="35708"/>
    <lineage>
        <taxon>Eukaryota</taxon>
        <taxon>Viridiplantae</taxon>
        <taxon>Streptophyta</taxon>
        <taxon>Embryophyta</taxon>
        <taxon>Tracheophyta</taxon>
        <taxon>Spermatophyta</taxon>
        <taxon>Magnoliopsida</taxon>
        <taxon>Liliopsida</taxon>
        <taxon>Poales</taxon>
        <taxon>Poaceae</taxon>
        <taxon>PACMAD clade</taxon>
        <taxon>Arundinoideae</taxon>
        <taxon>Arundineae</taxon>
        <taxon>Arundo</taxon>
    </lineage>
</organism>
<sequence>MMLLIDQRNLSNRSMLRSKQPVCNRIINNCQWQLT</sequence>
<protein>
    <submittedName>
        <fullName evidence="1">Uncharacterized protein</fullName>
    </submittedName>
</protein>
<dbReference type="EMBL" id="GBRH01184740">
    <property type="protein sequence ID" value="JAE13156.1"/>
    <property type="molecule type" value="Transcribed_RNA"/>
</dbReference>